<keyword evidence="1" id="KW-0812">Transmembrane</keyword>
<feature type="transmembrane region" description="Helical" evidence="1">
    <location>
        <begin position="69"/>
        <end position="87"/>
    </location>
</feature>
<dbReference type="PANTHER" id="PTHR41386:SF1">
    <property type="entry name" value="MEMBRANE PROTEIN"/>
    <property type="match status" value="1"/>
</dbReference>
<reference evidence="2" key="1">
    <citation type="submission" date="2020-05" db="EMBL/GenBank/DDBJ databases">
        <authorList>
            <person name="Chiriac C."/>
            <person name="Salcher M."/>
            <person name="Ghai R."/>
            <person name="Kavagutti S V."/>
        </authorList>
    </citation>
    <scope>NUCLEOTIDE SEQUENCE</scope>
</reference>
<dbReference type="AlphaFoldDB" id="A0A6J7DXY1"/>
<protein>
    <submittedName>
        <fullName evidence="2">Unannotated protein</fullName>
    </submittedName>
</protein>
<accession>A0A6J7DXY1</accession>
<dbReference type="PANTHER" id="PTHR41386">
    <property type="entry name" value="INTEGRAL MEMBRANE PROTEIN-RELATED"/>
    <property type="match status" value="1"/>
</dbReference>
<gene>
    <name evidence="2" type="ORF">UFOPK3376_01096</name>
</gene>
<keyword evidence="1" id="KW-0472">Membrane</keyword>
<proteinExistence type="predicted"/>
<dbReference type="EMBL" id="CAFBLP010000022">
    <property type="protein sequence ID" value="CAB4875441.1"/>
    <property type="molecule type" value="Genomic_DNA"/>
</dbReference>
<dbReference type="Pfam" id="PF06210">
    <property type="entry name" value="DUF1003"/>
    <property type="match status" value="1"/>
</dbReference>
<evidence type="ECO:0000313" key="2">
    <source>
        <dbReference type="EMBL" id="CAB4875441.1"/>
    </source>
</evidence>
<organism evidence="2">
    <name type="scientific">freshwater metagenome</name>
    <dbReference type="NCBI Taxonomy" id="449393"/>
    <lineage>
        <taxon>unclassified sequences</taxon>
        <taxon>metagenomes</taxon>
        <taxon>ecological metagenomes</taxon>
    </lineage>
</organism>
<feature type="transmembrane region" description="Helical" evidence="1">
    <location>
        <begin position="99"/>
        <end position="119"/>
    </location>
</feature>
<dbReference type="InterPro" id="IPR010406">
    <property type="entry name" value="DUF1003"/>
</dbReference>
<sequence length="180" mass="20131">MEQSAPTPTFPHDCEACRTIDRLDGVEDGQLGAPGHYRVLDERTLFTRLRKAEGSVADGVTAFAGSMKFVYIHAIWFAIWVAANIGLAGLNYEFDKFPFGLLTMIVSLEAIFLATFVMISQNRQAARSDIRSRLDFENNLRSEIWSMHIGQALGIDVQHVEDLVQKAITAAEERLVREEG</sequence>
<keyword evidence="1" id="KW-1133">Transmembrane helix</keyword>
<name>A0A6J7DXY1_9ZZZZ</name>
<evidence type="ECO:0000256" key="1">
    <source>
        <dbReference type="SAM" id="Phobius"/>
    </source>
</evidence>